<protein>
    <submittedName>
        <fullName evidence="1">Uncharacterized protein</fullName>
    </submittedName>
</protein>
<accession>A0A834XC37</accession>
<comment type="caution">
    <text evidence="1">The sequence shown here is derived from an EMBL/GenBank/DDBJ whole genome shotgun (WGS) entry which is preliminary data.</text>
</comment>
<keyword evidence="2" id="KW-1185">Reference proteome</keyword>
<evidence type="ECO:0000313" key="1">
    <source>
        <dbReference type="EMBL" id="KAF7841850.1"/>
    </source>
</evidence>
<name>A0A834XC37_9FABA</name>
<dbReference type="EMBL" id="JAAIUW010000002">
    <property type="protein sequence ID" value="KAF7841850.1"/>
    <property type="molecule type" value="Genomic_DNA"/>
</dbReference>
<dbReference type="Proteomes" id="UP000634136">
    <property type="component" value="Unassembled WGS sequence"/>
</dbReference>
<evidence type="ECO:0000313" key="2">
    <source>
        <dbReference type="Proteomes" id="UP000634136"/>
    </source>
</evidence>
<reference evidence="1" key="1">
    <citation type="submission" date="2020-09" db="EMBL/GenBank/DDBJ databases">
        <title>Genome-Enabled Discovery of Anthraquinone Biosynthesis in Senna tora.</title>
        <authorList>
            <person name="Kang S.-H."/>
            <person name="Pandey R.P."/>
            <person name="Lee C.-M."/>
            <person name="Sim J.-S."/>
            <person name="Jeong J.-T."/>
            <person name="Choi B.-S."/>
            <person name="Jung M."/>
            <person name="Ginzburg D."/>
            <person name="Zhao K."/>
            <person name="Won S.Y."/>
            <person name="Oh T.-J."/>
            <person name="Yu Y."/>
            <person name="Kim N.-H."/>
            <person name="Lee O.R."/>
            <person name="Lee T.-H."/>
            <person name="Bashyal P."/>
            <person name="Kim T.-S."/>
            <person name="Lee W.-H."/>
            <person name="Kawkins C."/>
            <person name="Kim C.-K."/>
            <person name="Kim J.S."/>
            <person name="Ahn B.O."/>
            <person name="Rhee S.Y."/>
            <person name="Sohng J.K."/>
        </authorList>
    </citation>
    <scope>NUCLEOTIDE SEQUENCE</scope>
    <source>
        <tissue evidence="1">Leaf</tissue>
    </source>
</reference>
<dbReference type="AlphaFoldDB" id="A0A834XC37"/>
<organism evidence="1 2">
    <name type="scientific">Senna tora</name>
    <dbReference type="NCBI Taxonomy" id="362788"/>
    <lineage>
        <taxon>Eukaryota</taxon>
        <taxon>Viridiplantae</taxon>
        <taxon>Streptophyta</taxon>
        <taxon>Embryophyta</taxon>
        <taxon>Tracheophyta</taxon>
        <taxon>Spermatophyta</taxon>
        <taxon>Magnoliopsida</taxon>
        <taxon>eudicotyledons</taxon>
        <taxon>Gunneridae</taxon>
        <taxon>Pentapetalae</taxon>
        <taxon>rosids</taxon>
        <taxon>fabids</taxon>
        <taxon>Fabales</taxon>
        <taxon>Fabaceae</taxon>
        <taxon>Caesalpinioideae</taxon>
        <taxon>Cassia clade</taxon>
        <taxon>Senna</taxon>
    </lineage>
</organism>
<gene>
    <name evidence="1" type="ORF">G2W53_004148</name>
</gene>
<proteinExistence type="predicted"/>
<sequence length="215" mass="23719">MMHIRETCENLEKFVYTQRVIRYEQGSVHKVSVARVSPCLAPPQWGGNKSLSSHADDVARQRGGALRSLSELRGALTNLEPSREQPSNESSAAPESSLKFLVQLRASCWKSAVRWPICETSLLDNGSCLCLGQGAFDVMIGVMITYEKSSISNKIEVAKTSPEAPTPSLTHCTVSIVMFSWGAFRPSFMRLSAKSSATTPCQLEAQRYGAVFQRW</sequence>